<dbReference type="Proteomes" id="UP000800092">
    <property type="component" value="Unassembled WGS sequence"/>
</dbReference>
<keyword evidence="3" id="KW-1185">Reference proteome</keyword>
<evidence type="ECO:0000313" key="2">
    <source>
        <dbReference type="EMBL" id="KAF2239312.1"/>
    </source>
</evidence>
<feature type="compositionally biased region" description="Polar residues" evidence="1">
    <location>
        <begin position="253"/>
        <end position="262"/>
    </location>
</feature>
<reference evidence="2" key="1">
    <citation type="journal article" date="2020" name="Stud. Mycol.">
        <title>101 Dothideomycetes genomes: a test case for predicting lifestyles and emergence of pathogens.</title>
        <authorList>
            <person name="Haridas S."/>
            <person name="Albert R."/>
            <person name="Binder M."/>
            <person name="Bloem J."/>
            <person name="Labutti K."/>
            <person name="Salamov A."/>
            <person name="Andreopoulos B."/>
            <person name="Baker S."/>
            <person name="Barry K."/>
            <person name="Bills G."/>
            <person name="Bluhm B."/>
            <person name="Cannon C."/>
            <person name="Castanera R."/>
            <person name="Culley D."/>
            <person name="Daum C."/>
            <person name="Ezra D."/>
            <person name="Gonzalez J."/>
            <person name="Henrissat B."/>
            <person name="Kuo A."/>
            <person name="Liang C."/>
            <person name="Lipzen A."/>
            <person name="Lutzoni F."/>
            <person name="Magnuson J."/>
            <person name="Mondo S."/>
            <person name="Nolan M."/>
            <person name="Ohm R."/>
            <person name="Pangilinan J."/>
            <person name="Park H.-J."/>
            <person name="Ramirez L."/>
            <person name="Alfaro M."/>
            <person name="Sun H."/>
            <person name="Tritt A."/>
            <person name="Yoshinaga Y."/>
            <person name="Zwiers L.-H."/>
            <person name="Turgeon B."/>
            <person name="Goodwin S."/>
            <person name="Spatafora J."/>
            <person name="Crous P."/>
            <person name="Grigoriev I."/>
        </authorList>
    </citation>
    <scope>NUCLEOTIDE SEQUENCE</scope>
    <source>
        <strain evidence="2">Tuck. ex Michener</strain>
    </source>
</reference>
<dbReference type="OrthoDB" id="5244622at2759"/>
<gene>
    <name evidence="2" type="ORF">EV356DRAFT_502325</name>
</gene>
<evidence type="ECO:0000313" key="3">
    <source>
        <dbReference type="Proteomes" id="UP000800092"/>
    </source>
</evidence>
<protein>
    <submittedName>
        <fullName evidence="2">Uncharacterized protein</fullName>
    </submittedName>
</protein>
<evidence type="ECO:0000256" key="1">
    <source>
        <dbReference type="SAM" id="MobiDB-lite"/>
    </source>
</evidence>
<organism evidence="2 3">
    <name type="scientific">Viridothelium virens</name>
    <name type="common">Speckled blister lichen</name>
    <name type="synonym">Trypethelium virens</name>
    <dbReference type="NCBI Taxonomy" id="1048519"/>
    <lineage>
        <taxon>Eukaryota</taxon>
        <taxon>Fungi</taxon>
        <taxon>Dikarya</taxon>
        <taxon>Ascomycota</taxon>
        <taxon>Pezizomycotina</taxon>
        <taxon>Dothideomycetes</taxon>
        <taxon>Dothideomycetes incertae sedis</taxon>
        <taxon>Trypetheliales</taxon>
        <taxon>Trypetheliaceae</taxon>
        <taxon>Viridothelium</taxon>
    </lineage>
</organism>
<accession>A0A6A6HN64</accession>
<dbReference type="EMBL" id="ML991773">
    <property type="protein sequence ID" value="KAF2239312.1"/>
    <property type="molecule type" value="Genomic_DNA"/>
</dbReference>
<dbReference type="AlphaFoldDB" id="A0A6A6HN64"/>
<feature type="region of interest" description="Disordered" evidence="1">
    <location>
        <begin position="216"/>
        <end position="270"/>
    </location>
</feature>
<proteinExistence type="predicted"/>
<name>A0A6A6HN64_VIRVR</name>
<sequence length="445" mass="48897">MPPLNTPRDELLRTVVISGLPMETDLLGAMEKVRGGLVVSCMLLNTVPITGTSTAMVTFFRGDAAKKYVKFANQHIDEIFKSEAAQHAKVAVSLVPTPTNCNSYIQRGIRHGGWTRHMVLKGIVDTMSLAMIRSKFESIERTGEQDGVLSMWREADAGGPRISNMDVKDGTDYIHIVFSSVEAGQRAYQKMKADDRTLLGRCRDWCDRDPCDTPLEQLIGGSSGTTEESEMEDGRTFVECTPSSAEEPPQGGNRATTSSQPPVFSGYDDEDYIPASRAKRHTDTDPSSEFRLINQEIGAGRKVENPNAIKLNDQPEEDQSINQAGEAEMNAALHALCDKAESSYTNSPIGKVSPESSEDLMSFGDGDEENSKDRPVNPIRPQDLAQDEHSDVKTYPVIPGHYMRTQHPISVPLDGWFASEEVRNLNGGSVDFEGFQPHPKAMATT</sequence>
<feature type="region of interest" description="Disordered" evidence="1">
    <location>
        <begin position="343"/>
        <end position="391"/>
    </location>
</feature>